<dbReference type="Proteomes" id="UP001165121">
    <property type="component" value="Unassembled WGS sequence"/>
</dbReference>
<dbReference type="OrthoDB" id="122042at2759"/>
<organism evidence="2 3">
    <name type="scientific">Phytophthora fragariaefolia</name>
    <dbReference type="NCBI Taxonomy" id="1490495"/>
    <lineage>
        <taxon>Eukaryota</taxon>
        <taxon>Sar</taxon>
        <taxon>Stramenopiles</taxon>
        <taxon>Oomycota</taxon>
        <taxon>Peronosporomycetes</taxon>
        <taxon>Peronosporales</taxon>
        <taxon>Peronosporaceae</taxon>
        <taxon>Phytophthora</taxon>
    </lineage>
</organism>
<keyword evidence="3" id="KW-1185">Reference proteome</keyword>
<gene>
    <name evidence="2" type="ORF">Pfra01_001077400</name>
</gene>
<dbReference type="EMBL" id="BSXT01001051">
    <property type="protein sequence ID" value="GMF37930.1"/>
    <property type="molecule type" value="Genomic_DNA"/>
</dbReference>
<sequence>MGARKKQVVVPSEILTKRQKVDQARAKAEDEQLVIEGEMLMTATEELPWSYDEATTRYSQRYVIDYEETYSTVASLNPIRANLAKNCEDGAIIEQCVVDTAFLYAELDEEIYMELPDGLMEILGDTYGGDEDLVCLLEKGLYGLKQTSRVWNETIDRHLKSMGFKPTNADPCVYARDDNDQRCIVCLYVDDMLIASRDKDVMISVKAQIAENFNIKELGQARYILGIEIDYNMEDKTLGV</sequence>
<dbReference type="Pfam" id="PF07727">
    <property type="entry name" value="RVT_2"/>
    <property type="match status" value="1"/>
</dbReference>
<comment type="caution">
    <text evidence="2">The sequence shown here is derived from an EMBL/GenBank/DDBJ whole genome shotgun (WGS) entry which is preliminary data.</text>
</comment>
<dbReference type="InterPro" id="IPR013103">
    <property type="entry name" value="RVT_2"/>
</dbReference>
<dbReference type="SUPFAM" id="SSF56672">
    <property type="entry name" value="DNA/RNA polymerases"/>
    <property type="match status" value="1"/>
</dbReference>
<protein>
    <submittedName>
        <fullName evidence="2">Unnamed protein product</fullName>
    </submittedName>
</protein>
<dbReference type="PANTHER" id="PTHR43383:SF2">
    <property type="entry name" value="AMIDOHYDROLASE 2 FAMILY PROTEIN"/>
    <property type="match status" value="1"/>
</dbReference>
<dbReference type="PANTHER" id="PTHR43383">
    <property type="entry name" value="NODULIN 6"/>
    <property type="match status" value="1"/>
</dbReference>
<dbReference type="InterPro" id="IPR043502">
    <property type="entry name" value="DNA/RNA_pol_sf"/>
</dbReference>
<evidence type="ECO:0000313" key="3">
    <source>
        <dbReference type="Proteomes" id="UP001165121"/>
    </source>
</evidence>
<proteinExistence type="predicted"/>
<name>A0A9W6XG66_9STRA</name>
<evidence type="ECO:0000259" key="1">
    <source>
        <dbReference type="Pfam" id="PF07727"/>
    </source>
</evidence>
<dbReference type="AlphaFoldDB" id="A0A9W6XG66"/>
<accession>A0A9W6XG66</accession>
<feature type="domain" description="Reverse transcriptase Ty1/copia-type" evidence="1">
    <location>
        <begin position="58"/>
        <end position="232"/>
    </location>
</feature>
<reference evidence="2" key="1">
    <citation type="submission" date="2023-04" db="EMBL/GenBank/DDBJ databases">
        <title>Phytophthora fragariaefolia NBRC 109709.</title>
        <authorList>
            <person name="Ichikawa N."/>
            <person name="Sato H."/>
            <person name="Tonouchi N."/>
        </authorList>
    </citation>
    <scope>NUCLEOTIDE SEQUENCE</scope>
    <source>
        <strain evidence="2">NBRC 109709</strain>
    </source>
</reference>
<evidence type="ECO:0000313" key="2">
    <source>
        <dbReference type="EMBL" id="GMF37930.1"/>
    </source>
</evidence>